<dbReference type="RefSeq" id="WP_255805036.1">
    <property type="nucleotide sequence ID" value="NZ_CP038802.1"/>
</dbReference>
<evidence type="ECO:0000256" key="3">
    <source>
        <dbReference type="PROSITE-ProRule" id="PRU00284"/>
    </source>
</evidence>
<keyword evidence="1" id="KW-0145">Chemotaxis</keyword>
<dbReference type="SUPFAM" id="SSF58104">
    <property type="entry name" value="Methyl-accepting chemotaxis protein (MCP) signaling domain"/>
    <property type="match status" value="1"/>
</dbReference>
<feature type="transmembrane region" description="Helical" evidence="4">
    <location>
        <begin position="302"/>
        <end position="325"/>
    </location>
</feature>
<proteinExistence type="inferred from homology"/>
<dbReference type="SMART" id="SM00283">
    <property type="entry name" value="MA"/>
    <property type="match status" value="1"/>
</dbReference>
<evidence type="ECO:0000313" key="6">
    <source>
        <dbReference type="EMBL" id="UTY29354.1"/>
    </source>
</evidence>
<dbReference type="InterPro" id="IPR051310">
    <property type="entry name" value="MCP_chemotaxis"/>
</dbReference>
<dbReference type="PANTHER" id="PTHR43531">
    <property type="entry name" value="PROTEIN ICFG"/>
    <property type="match status" value="1"/>
</dbReference>
<gene>
    <name evidence="6" type="ORF">E4N76_10550</name>
</gene>
<dbReference type="EMBL" id="CP038802">
    <property type="protein sequence ID" value="UTY29354.1"/>
    <property type="molecule type" value="Genomic_DNA"/>
</dbReference>
<dbReference type="PRINTS" id="PR00260">
    <property type="entry name" value="CHEMTRNSDUCR"/>
</dbReference>
<keyword evidence="4" id="KW-1133">Transmembrane helix</keyword>
<feature type="transmembrane region" description="Helical" evidence="4">
    <location>
        <begin position="388"/>
        <end position="406"/>
    </location>
</feature>
<evidence type="ECO:0000256" key="1">
    <source>
        <dbReference type="ARBA" id="ARBA00022500"/>
    </source>
</evidence>
<evidence type="ECO:0000313" key="7">
    <source>
        <dbReference type="Proteomes" id="UP001059401"/>
    </source>
</evidence>
<dbReference type="PROSITE" id="PS50111">
    <property type="entry name" value="CHEMOTAXIS_TRANSDUC_2"/>
    <property type="match status" value="1"/>
</dbReference>
<keyword evidence="4" id="KW-0812">Transmembrane</keyword>
<accession>A0ABY5HXT4</accession>
<dbReference type="PANTHER" id="PTHR43531:SF11">
    <property type="entry name" value="METHYL-ACCEPTING CHEMOTAXIS PROTEIN 3"/>
    <property type="match status" value="1"/>
</dbReference>
<feature type="transmembrane region" description="Helical" evidence="4">
    <location>
        <begin position="238"/>
        <end position="258"/>
    </location>
</feature>
<protein>
    <submittedName>
        <fullName evidence="6">Chemotaxis protein</fullName>
    </submittedName>
</protein>
<feature type="transmembrane region" description="Helical" evidence="4">
    <location>
        <begin position="270"/>
        <end position="290"/>
    </location>
</feature>
<feature type="domain" description="Methyl-accepting transducer" evidence="5">
    <location>
        <begin position="481"/>
        <end position="724"/>
    </location>
</feature>
<dbReference type="Pfam" id="PF00015">
    <property type="entry name" value="MCPsignal"/>
    <property type="match status" value="1"/>
</dbReference>
<name>A0ABY5HXT4_9SPIR</name>
<dbReference type="Gene3D" id="1.10.287.950">
    <property type="entry name" value="Methyl-accepting chemotaxis protein"/>
    <property type="match status" value="1"/>
</dbReference>
<comment type="similarity">
    <text evidence="2">Belongs to the methyl-accepting chemotaxis (MCP) protein family.</text>
</comment>
<feature type="transmembrane region" description="Helical" evidence="4">
    <location>
        <begin position="212"/>
        <end position="231"/>
    </location>
</feature>
<evidence type="ECO:0000256" key="2">
    <source>
        <dbReference type="ARBA" id="ARBA00029447"/>
    </source>
</evidence>
<feature type="transmembrane region" description="Helical" evidence="4">
    <location>
        <begin position="359"/>
        <end position="382"/>
    </location>
</feature>
<dbReference type="Pfam" id="PF07695">
    <property type="entry name" value="7TMR-DISM_7TM"/>
    <property type="match status" value="1"/>
</dbReference>
<dbReference type="Proteomes" id="UP001059401">
    <property type="component" value="Chromosome"/>
</dbReference>
<evidence type="ECO:0000256" key="4">
    <source>
        <dbReference type="SAM" id="Phobius"/>
    </source>
</evidence>
<reference evidence="6" key="1">
    <citation type="submission" date="2019-04" db="EMBL/GenBank/DDBJ databases">
        <title>Whole genome sequencing of oral phylogroup 2 treponemes.</title>
        <authorList>
            <person name="Chan Y."/>
            <person name="Zeng H.H."/>
            <person name="Yu X.L."/>
            <person name="Leung W.K."/>
            <person name="Watt R.M."/>
        </authorList>
    </citation>
    <scope>NUCLEOTIDE SEQUENCE</scope>
    <source>
        <strain evidence="6">OMZ 847</strain>
    </source>
</reference>
<feature type="transmembrane region" description="Helical" evidence="4">
    <location>
        <begin position="331"/>
        <end position="352"/>
    </location>
</feature>
<dbReference type="InterPro" id="IPR004089">
    <property type="entry name" value="MCPsignal_dom"/>
</dbReference>
<dbReference type="InterPro" id="IPR004090">
    <property type="entry name" value="Chemotax_Me-accpt_rcpt"/>
</dbReference>
<organism evidence="6 7">
    <name type="scientific">Treponema putidum</name>
    <dbReference type="NCBI Taxonomy" id="221027"/>
    <lineage>
        <taxon>Bacteria</taxon>
        <taxon>Pseudomonadati</taxon>
        <taxon>Spirochaetota</taxon>
        <taxon>Spirochaetia</taxon>
        <taxon>Spirochaetales</taxon>
        <taxon>Treponemataceae</taxon>
        <taxon>Treponema</taxon>
    </lineage>
</organism>
<keyword evidence="3" id="KW-0807">Transducer</keyword>
<keyword evidence="4" id="KW-0472">Membrane</keyword>
<evidence type="ECO:0000259" key="5">
    <source>
        <dbReference type="PROSITE" id="PS50111"/>
    </source>
</evidence>
<sequence>MILNPLMRLLQCRSRIFKKIVIVYIILFAALSVFSEEVKKGVLDLRNTNFNKVKEFTLKGEMGFYNRQFVFSQEDINKPSVFIPCSSEWSQTKLSDGTKLSALGYGTYVFKILLPENSPPLMLKIPSPVSAWAFFVDGKEIMRGGNPGSSKENSNTGQADIVYKIPQDKTELSIAVQVSNFAHSRGGIYHAINIGLQDSIEKTILSKRFVDIFVFGFGLAIILYHLALFIFRPKNKSLLFFVFFALVVVLRNLVSGYVFKYIFPSASWELITKLDYLTFASVGFFIFTYFRSLYKEDTNEIIYKIISIEALAYVLFVLVTPAYIYGKLITYHQIIILAEVFYAFYFVIRLLIKKRIGSIPIFVGVMFLVISSINDVLYGMMLSNIGNLLPFGFSGFLFAQAFCLAWKNYLETKKADEVKSMLLDSDKQKGLLFDEIKNTSSELKQHEIILSENMDMAEDSMKKLSGYAESVRQEITVQDGELRGTQTATDSLNLFLENISQGIENQSKAAENTVLQIKELNKVTNDLSDKFNTINEGFALLSDASKTGKDNLAKVTAIIGNIYQSSEVLLEANQLITALAEQTNLLAMNAAIEAAHAGDAGKGFAVVADEIRKLAEGSASEAGSTGKILSQINNAIRQSAEASGVLQKSFDDINQKVFDFQNILANISGFISDVHAQTEKMNSIMNTLLEEFTNVQKEKDNISQTRSDISNSFKNLLNATEQVNSEISEMLNGIKTLDQAIIKTREVESQTGSSISKLNILITENKSK</sequence>
<dbReference type="InterPro" id="IPR011623">
    <property type="entry name" value="7TMR_DISM_rcpt_extracell_dom1"/>
</dbReference>
<keyword evidence="7" id="KW-1185">Reference proteome</keyword>